<dbReference type="PROSITE" id="PS51782">
    <property type="entry name" value="LYSM"/>
    <property type="match status" value="3"/>
</dbReference>
<feature type="domain" description="LysM" evidence="7">
    <location>
        <begin position="166"/>
        <end position="212"/>
    </location>
</feature>
<dbReference type="InterPro" id="IPR018392">
    <property type="entry name" value="LysM"/>
</dbReference>
<dbReference type="Pfam" id="PF01476">
    <property type="entry name" value="LysM"/>
    <property type="match status" value="2"/>
</dbReference>
<evidence type="ECO:0000256" key="1">
    <source>
        <dbReference type="ARBA" id="ARBA00022669"/>
    </source>
</evidence>
<evidence type="ECO:0000256" key="6">
    <source>
        <dbReference type="SAM" id="SignalP"/>
    </source>
</evidence>
<feature type="compositionally biased region" description="Polar residues" evidence="4">
    <location>
        <begin position="483"/>
        <end position="500"/>
    </location>
</feature>
<accession>A0A8H4TFW2</accession>
<dbReference type="PANTHER" id="PTHR34997">
    <property type="entry name" value="AM15"/>
    <property type="match status" value="1"/>
</dbReference>
<feature type="domain" description="LysM" evidence="7">
    <location>
        <begin position="217"/>
        <end position="267"/>
    </location>
</feature>
<feature type="signal peptide" evidence="6">
    <location>
        <begin position="1"/>
        <end position="18"/>
    </location>
</feature>
<dbReference type="PANTHER" id="PTHR34997:SF1">
    <property type="entry name" value="PEPTIDOGLYCAN-BINDING LYSIN DOMAIN"/>
    <property type="match status" value="1"/>
</dbReference>
<name>A0A8H4TFW2_9HYPO</name>
<feature type="region of interest" description="Disordered" evidence="4">
    <location>
        <begin position="483"/>
        <end position="514"/>
    </location>
</feature>
<dbReference type="SMART" id="SM00257">
    <property type="entry name" value="LysM"/>
    <property type="match status" value="3"/>
</dbReference>
<feature type="transmembrane region" description="Helical" evidence="5">
    <location>
        <begin position="521"/>
        <end position="542"/>
    </location>
</feature>
<keyword evidence="1" id="KW-0147">Chitin-binding</keyword>
<evidence type="ECO:0000256" key="4">
    <source>
        <dbReference type="SAM" id="MobiDB-lite"/>
    </source>
</evidence>
<gene>
    <name evidence="8" type="ORF">FGADI_3362</name>
</gene>
<comment type="similarity">
    <text evidence="3">Belongs to the secreted LysM effector family.</text>
</comment>
<evidence type="ECO:0000256" key="5">
    <source>
        <dbReference type="SAM" id="Phobius"/>
    </source>
</evidence>
<reference evidence="8" key="2">
    <citation type="submission" date="2020-05" db="EMBL/GenBank/DDBJ databases">
        <authorList>
            <person name="Kim H.-S."/>
            <person name="Proctor R.H."/>
            <person name="Brown D.W."/>
        </authorList>
    </citation>
    <scope>NUCLEOTIDE SEQUENCE</scope>
    <source>
        <strain evidence="8">NRRL 45417</strain>
    </source>
</reference>
<feature type="domain" description="LysM" evidence="7">
    <location>
        <begin position="306"/>
        <end position="352"/>
    </location>
</feature>
<evidence type="ECO:0000256" key="2">
    <source>
        <dbReference type="ARBA" id="ARBA00023026"/>
    </source>
</evidence>
<evidence type="ECO:0000313" key="8">
    <source>
        <dbReference type="EMBL" id="KAF4957142.1"/>
    </source>
</evidence>
<feature type="chain" id="PRO_5034076397" description="LysM domain-containing protein" evidence="6">
    <location>
        <begin position="19"/>
        <end position="641"/>
    </location>
</feature>
<dbReference type="SUPFAM" id="SSF54106">
    <property type="entry name" value="LysM domain"/>
    <property type="match status" value="2"/>
</dbReference>
<dbReference type="Gene3D" id="3.10.350.10">
    <property type="entry name" value="LysM domain"/>
    <property type="match status" value="3"/>
</dbReference>
<keyword evidence="5" id="KW-1133">Transmembrane helix</keyword>
<dbReference type="GO" id="GO:0008061">
    <property type="term" value="F:chitin binding"/>
    <property type="evidence" value="ECO:0007669"/>
    <property type="project" value="UniProtKB-KW"/>
</dbReference>
<organism evidence="8 9">
    <name type="scientific">Fusarium gaditjirri</name>
    <dbReference type="NCBI Taxonomy" id="282569"/>
    <lineage>
        <taxon>Eukaryota</taxon>
        <taxon>Fungi</taxon>
        <taxon>Dikarya</taxon>
        <taxon>Ascomycota</taxon>
        <taxon>Pezizomycotina</taxon>
        <taxon>Sordariomycetes</taxon>
        <taxon>Hypocreomycetidae</taxon>
        <taxon>Hypocreales</taxon>
        <taxon>Nectriaceae</taxon>
        <taxon>Fusarium</taxon>
        <taxon>Fusarium nisikadoi species complex</taxon>
    </lineage>
</organism>
<dbReference type="AlphaFoldDB" id="A0A8H4TFW2"/>
<dbReference type="InterPro" id="IPR036779">
    <property type="entry name" value="LysM_dom_sf"/>
</dbReference>
<evidence type="ECO:0000256" key="3">
    <source>
        <dbReference type="ARBA" id="ARBA00044955"/>
    </source>
</evidence>
<keyword evidence="5" id="KW-0472">Membrane</keyword>
<keyword evidence="9" id="KW-1185">Reference proteome</keyword>
<dbReference type="InterPro" id="IPR052210">
    <property type="entry name" value="LysM1-like"/>
</dbReference>
<keyword evidence="2" id="KW-0843">Virulence</keyword>
<proteinExistence type="inferred from homology"/>
<reference evidence="8" key="1">
    <citation type="journal article" date="2020" name="BMC Genomics">
        <title>Correction to: Identification and distribution of gene clusters required for synthesis of sphingolipid metabolism inhibitors in diverse species of the filamentous fungus Fusarium.</title>
        <authorList>
            <person name="Kim H.S."/>
            <person name="Lohmar J.M."/>
            <person name="Busman M."/>
            <person name="Brown D.W."/>
            <person name="Naumann T.A."/>
            <person name="Divon H.H."/>
            <person name="Lysoe E."/>
            <person name="Uhlig S."/>
            <person name="Proctor R.H."/>
        </authorList>
    </citation>
    <scope>NUCLEOTIDE SEQUENCE</scope>
    <source>
        <strain evidence="8">NRRL 45417</strain>
    </source>
</reference>
<dbReference type="CDD" id="cd00118">
    <property type="entry name" value="LysM"/>
    <property type="match status" value="4"/>
</dbReference>
<keyword evidence="5" id="KW-0812">Transmembrane</keyword>
<evidence type="ECO:0000259" key="7">
    <source>
        <dbReference type="PROSITE" id="PS51782"/>
    </source>
</evidence>
<sequence length="641" mass="70105">MLAKWVVFLPSLLGSAVAQQFADFLYDYDVDYYTTTCKTVLNKTLESFAPRRFATAQDNIHEFADGFTKECLKDRNTGMFCADIRSSWPARENMTSAQNCSDCALGAMQLALNSEFTYNERVASYFSARTKSCRKTGFDLYRPTSATNAPASKTSTTATTTQSCEVQYTVQADDTCSGISKSQNVSTYAFTQANNLNLYCDNLPKAGAVLFLPATCDVYTVKQYDKCYSIISHFKSTFSVTQLISWNPTLNEVCSNIVQRVGMQICVSPPGMSHLKPSITLGASAPITPAPKSSNLANGTNTQCAQYHNVTKGDNCADVTLAAGISLKDFFFLNPNVNKDCTNLILGQSYCIRPMGDIETYTGYTSTFSKRPGQSTYPDGKPFETVEPGYQTEVPKPESTRKPLAPGTWGTDRCRVYLEWTETGDQEANKEFNGSREIARRYKTSIESLKKWNPSLANASTCIINKKEKYCVYLQDKYKAPETTTIEASSQTSRPASNIIPTRHSRSSSTTSESLVTPEPIAVTSVLVVVVVLVAVVVSVTFSTLGDENDSLASFLVFTINVALELFQDLGQDSNGDLAKTKGPIENTKFLGPNNQGLGLAVMMMLILSPEADRTYTDLGGVHFNTGVNAARGRNSAPDAD</sequence>
<protein>
    <recommendedName>
        <fullName evidence="7">LysM domain-containing protein</fullName>
    </recommendedName>
</protein>
<evidence type="ECO:0000313" key="9">
    <source>
        <dbReference type="Proteomes" id="UP000604273"/>
    </source>
</evidence>
<comment type="caution">
    <text evidence="8">The sequence shown here is derived from an EMBL/GenBank/DDBJ whole genome shotgun (WGS) entry which is preliminary data.</text>
</comment>
<keyword evidence="6" id="KW-0732">Signal</keyword>
<dbReference type="Proteomes" id="UP000604273">
    <property type="component" value="Unassembled WGS sequence"/>
</dbReference>
<dbReference type="OrthoDB" id="5985073at2759"/>
<dbReference type="EMBL" id="JABFAI010000074">
    <property type="protein sequence ID" value="KAF4957142.1"/>
    <property type="molecule type" value="Genomic_DNA"/>
</dbReference>